<reference evidence="7 8" key="1">
    <citation type="journal article" date="2015" name="G3 (Bethesda)">
        <title>Insights into Ongoing Evolution of the Hexachlorocyclohexane Catabolic Pathway from Comparative Genomics of Ten Sphingomonadaceae Strains.</title>
        <authorList>
            <person name="Pearce S.L."/>
            <person name="Oakeshott J.G."/>
            <person name="Pandey G."/>
        </authorList>
    </citation>
    <scope>NUCLEOTIDE SEQUENCE [LARGE SCALE GENOMIC DNA]</scope>
    <source>
        <strain evidence="7 8">LL02</strain>
    </source>
</reference>
<feature type="transmembrane region" description="Helical" evidence="6">
    <location>
        <begin position="282"/>
        <end position="304"/>
    </location>
</feature>
<dbReference type="NCBIfam" id="TIGR04407">
    <property type="entry name" value="LptF_YjgP"/>
    <property type="match status" value="1"/>
</dbReference>
<evidence type="ECO:0000256" key="3">
    <source>
        <dbReference type="ARBA" id="ARBA00022692"/>
    </source>
</evidence>
<dbReference type="Pfam" id="PF03739">
    <property type="entry name" value="LptF_LptG"/>
    <property type="match status" value="1"/>
</dbReference>
<organism evidence="7 8">
    <name type="scientific">Novosphingobium barchaimii LL02</name>
    <dbReference type="NCBI Taxonomy" id="1114963"/>
    <lineage>
        <taxon>Bacteria</taxon>
        <taxon>Pseudomonadati</taxon>
        <taxon>Pseudomonadota</taxon>
        <taxon>Alphaproteobacteria</taxon>
        <taxon>Sphingomonadales</taxon>
        <taxon>Sphingomonadaceae</taxon>
        <taxon>Novosphingobium</taxon>
    </lineage>
</organism>
<feature type="transmembrane region" description="Helical" evidence="6">
    <location>
        <begin position="105"/>
        <end position="124"/>
    </location>
</feature>
<comment type="caution">
    <text evidence="7">The sequence shown here is derived from an EMBL/GenBank/DDBJ whole genome shotgun (WGS) entry which is preliminary data.</text>
</comment>
<protein>
    <submittedName>
        <fullName evidence="7">YjgP/YjgQ family permease</fullName>
    </submittedName>
</protein>
<dbReference type="RefSeq" id="WP_059152330.1">
    <property type="nucleotide sequence ID" value="NZ_KQ130455.1"/>
</dbReference>
<name>A0A0J8AHR9_9SPHN</name>
<keyword evidence="4 6" id="KW-1133">Transmembrane helix</keyword>
<feature type="transmembrane region" description="Helical" evidence="6">
    <location>
        <begin position="344"/>
        <end position="363"/>
    </location>
</feature>
<dbReference type="GO" id="GO:0043190">
    <property type="term" value="C:ATP-binding cassette (ABC) transporter complex"/>
    <property type="evidence" value="ECO:0007669"/>
    <property type="project" value="InterPro"/>
</dbReference>
<dbReference type="AlphaFoldDB" id="A0A0J8AHR9"/>
<keyword evidence="5 6" id="KW-0472">Membrane</keyword>
<dbReference type="EMBL" id="JACU01000006">
    <property type="protein sequence ID" value="KMS54360.1"/>
    <property type="molecule type" value="Genomic_DNA"/>
</dbReference>
<feature type="transmembrane region" description="Helical" evidence="6">
    <location>
        <begin position="63"/>
        <end position="84"/>
    </location>
</feature>
<dbReference type="PATRIC" id="fig|1114963.3.peg.3195"/>
<feature type="transmembrane region" description="Helical" evidence="6">
    <location>
        <begin position="311"/>
        <end position="328"/>
    </location>
</feature>
<dbReference type="Proteomes" id="UP000052268">
    <property type="component" value="Unassembled WGS sequence"/>
</dbReference>
<evidence type="ECO:0000256" key="2">
    <source>
        <dbReference type="ARBA" id="ARBA00022475"/>
    </source>
</evidence>
<gene>
    <name evidence="7" type="ORF">V474_21780</name>
</gene>
<feature type="transmembrane region" description="Helical" evidence="6">
    <location>
        <begin position="12"/>
        <end position="32"/>
    </location>
</feature>
<dbReference type="InterPro" id="IPR030922">
    <property type="entry name" value="LptF"/>
</dbReference>
<keyword evidence="3 6" id="KW-0812">Transmembrane</keyword>
<proteinExistence type="predicted"/>
<dbReference type="GO" id="GO:0055085">
    <property type="term" value="P:transmembrane transport"/>
    <property type="evidence" value="ECO:0007669"/>
    <property type="project" value="InterPro"/>
</dbReference>
<keyword evidence="2" id="KW-1003">Cell membrane</keyword>
<sequence length="408" mass="45688">MKFMTAIDRYILRLVLMPMLGIFVLAASLLVMDKMLRLFDFVATEGGPIGVVFKMLANMLPEYASLAIPLGLMLGILLAFRKLATSSELDVMRAVGLSYTRMLRVPYIITVVLIGANFAIVGYLQPLSRYYYEELNYELKSGALGASIKVGEFTALKDRIALRIDESKDNGQRLMGIFARVANQKGQVLSISAREGRFLALKDQPDTIILRLQQGQIIQDMPGKMPRVLSFTRHDLPIELPAIEKFRQRGGQEREYLLPELLKLGWNKSASPEERASSQANFSYRMVEVVMMLLLPLLAVALAIPPKRSTSALGLFVSIVMVVAYHKVNQYANDVASLGKINPILGLWGPFLVFALLILWMYWRIAYVPGGQPLGWLETASDKVLKRLKSLLRRSRRGPNLPTPADQT</sequence>
<evidence type="ECO:0000256" key="6">
    <source>
        <dbReference type="SAM" id="Phobius"/>
    </source>
</evidence>
<evidence type="ECO:0000313" key="7">
    <source>
        <dbReference type="EMBL" id="KMS54360.1"/>
    </source>
</evidence>
<dbReference type="GO" id="GO:0015920">
    <property type="term" value="P:lipopolysaccharide transport"/>
    <property type="evidence" value="ECO:0007669"/>
    <property type="project" value="TreeGrafter"/>
</dbReference>
<dbReference type="PANTHER" id="PTHR33529:SF2">
    <property type="entry name" value="LIPOPOLYSACCHARIDE EXPORT SYSTEM PERMEASE PROTEIN LPTG"/>
    <property type="match status" value="1"/>
</dbReference>
<evidence type="ECO:0000313" key="8">
    <source>
        <dbReference type="Proteomes" id="UP000052268"/>
    </source>
</evidence>
<dbReference type="InterPro" id="IPR005495">
    <property type="entry name" value="LptG/LptF_permease"/>
</dbReference>
<accession>A0A0J8AHR9</accession>
<evidence type="ECO:0000256" key="5">
    <source>
        <dbReference type="ARBA" id="ARBA00023136"/>
    </source>
</evidence>
<keyword evidence="8" id="KW-1185">Reference proteome</keyword>
<evidence type="ECO:0000256" key="4">
    <source>
        <dbReference type="ARBA" id="ARBA00022989"/>
    </source>
</evidence>
<dbReference type="OrthoDB" id="7057792at2"/>
<evidence type="ECO:0000256" key="1">
    <source>
        <dbReference type="ARBA" id="ARBA00004651"/>
    </source>
</evidence>
<dbReference type="PANTHER" id="PTHR33529">
    <property type="entry name" value="SLR0882 PROTEIN-RELATED"/>
    <property type="match status" value="1"/>
</dbReference>
<comment type="subcellular location">
    <subcellularLocation>
        <location evidence="1">Cell membrane</location>
        <topology evidence="1">Multi-pass membrane protein</topology>
    </subcellularLocation>
</comment>